<dbReference type="GO" id="GO:0005524">
    <property type="term" value="F:ATP binding"/>
    <property type="evidence" value="ECO:0007669"/>
    <property type="project" value="UniProtKB-UniRule"/>
</dbReference>
<dbReference type="PROSITE" id="PS51193">
    <property type="entry name" value="HELICASE_ATP_BIND_2"/>
    <property type="match status" value="1"/>
</dbReference>
<organism evidence="8">
    <name type="scientific">Thermohahella caldifontis</name>
    <dbReference type="NCBI Taxonomy" id="3142973"/>
    <lineage>
        <taxon>Bacteria</taxon>
        <taxon>Pseudomonadati</taxon>
        <taxon>Pseudomonadota</taxon>
        <taxon>Gammaproteobacteria</taxon>
        <taxon>Oceanospirillales</taxon>
        <taxon>Hahellaceae</taxon>
        <taxon>Thermohahella</taxon>
    </lineage>
</organism>
<protein>
    <recommendedName>
        <fullName evidence="6">ATP-dependent DNA helicase DinG</fullName>
        <ecNumber evidence="6">5.6.2.3</ecNumber>
    </recommendedName>
    <alternativeName>
        <fullName evidence="6">DNA 5'-3' helicase DinG</fullName>
    </alternativeName>
</protein>
<feature type="binding site" evidence="6">
    <location>
        <position position="129"/>
    </location>
    <ligand>
        <name>[4Fe-4S] cluster</name>
        <dbReference type="ChEBI" id="CHEBI:49883"/>
    </ligand>
</feature>
<feature type="binding site" evidence="6">
    <location>
        <position position="200"/>
    </location>
    <ligand>
        <name>[4Fe-4S] cluster</name>
        <dbReference type="ChEBI" id="CHEBI:49883"/>
    </ligand>
</feature>
<keyword evidence="1 6" id="KW-0004">4Fe-4S</keyword>
<dbReference type="GO" id="GO:0009432">
    <property type="term" value="P:SOS response"/>
    <property type="evidence" value="ECO:0007669"/>
    <property type="project" value="TreeGrafter"/>
</dbReference>
<feature type="binding site" evidence="6">
    <location>
        <position position="211"/>
    </location>
    <ligand>
        <name>[4Fe-4S] cluster</name>
        <dbReference type="ChEBI" id="CHEBI:49883"/>
    </ligand>
</feature>
<dbReference type="EMBL" id="CP154858">
    <property type="protein sequence ID" value="XDT73314.1"/>
    <property type="molecule type" value="Genomic_DNA"/>
</dbReference>
<dbReference type="GO" id="GO:0003677">
    <property type="term" value="F:DNA binding"/>
    <property type="evidence" value="ECO:0007669"/>
    <property type="project" value="UniProtKB-UniRule"/>
</dbReference>
<keyword evidence="6" id="KW-0479">Metal-binding</keyword>
<accession>A0AB39UY91</accession>
<gene>
    <name evidence="6 8" type="primary">dinG</name>
    <name evidence="8" type="ORF">AAIA72_04915</name>
</gene>
<dbReference type="SUPFAM" id="SSF52540">
    <property type="entry name" value="P-loop containing nucleoside triphosphate hydrolases"/>
    <property type="match status" value="1"/>
</dbReference>
<name>A0AB39UY91_9GAMM</name>
<dbReference type="InterPro" id="IPR039000">
    <property type="entry name" value="DinG_proteobact"/>
</dbReference>
<dbReference type="GO" id="GO:0033677">
    <property type="term" value="F:DNA/RNA helicase activity"/>
    <property type="evidence" value="ECO:0007669"/>
    <property type="project" value="TreeGrafter"/>
</dbReference>
<keyword evidence="6" id="KW-0411">Iron-sulfur</keyword>
<evidence type="ECO:0000313" key="8">
    <source>
        <dbReference type="EMBL" id="XDT73314.1"/>
    </source>
</evidence>
<evidence type="ECO:0000256" key="3">
    <source>
        <dbReference type="ARBA" id="ARBA00022801"/>
    </source>
</evidence>
<feature type="binding site" evidence="6">
    <location>
        <position position="205"/>
    </location>
    <ligand>
        <name>[4Fe-4S] cluster</name>
        <dbReference type="ChEBI" id="CHEBI:49883"/>
    </ligand>
</feature>
<dbReference type="SMART" id="SM00491">
    <property type="entry name" value="HELICc2"/>
    <property type="match status" value="1"/>
</dbReference>
<dbReference type="HAMAP" id="MF_02205">
    <property type="entry name" value="DinG_proteobact"/>
    <property type="match status" value="1"/>
</dbReference>
<dbReference type="PANTHER" id="PTHR11472">
    <property type="entry name" value="DNA REPAIR DEAD HELICASE RAD3/XP-D SUBFAMILY MEMBER"/>
    <property type="match status" value="1"/>
</dbReference>
<dbReference type="RefSeq" id="WP_369602308.1">
    <property type="nucleotide sequence ID" value="NZ_CP154858.1"/>
</dbReference>
<dbReference type="InterPro" id="IPR006555">
    <property type="entry name" value="ATP-dep_Helicase_C"/>
</dbReference>
<keyword evidence="6" id="KW-0408">Iron</keyword>
<sequence length="712" mass="78105">MLDDASKAAIQAAYSRYIAERNLKPRRGQREMIGHIARYLGDIEADGEGRRISDPRVCVVEAGTGTGKTLGYLLPAAILAERQGKQLVVSTATVNLQQQILEQELPLLLRHAGLDLQVSLAKGRGRYLCPHKLEQWLEAAEDNTLPLFAAEGVEGTLDGETARRLMSWMLDQKWNGDLDSAPGEIAAGIRPQITTDHRQCLNRSCSFFYQCPYFKAKAEAEQARIIIANHDLVFADLALGGGVVLPPPDRVIYVFDEAHHLAAKALSHFGGLAGLDAARRTLQQLSRVCSGLMSEVGWDETLSGHLGNLPSHSLAAGRYLETLKGLCSAELSEGALKRYPLGVIPESLQTPMRQLAEASAETLEVVGLTTRRLRALLDKEARTAAQRTALETGLMSLGPLEGQLQNQTEVWQGWARAPVSEAEAGEGTPTARWLQQAGSGEDILVCVSPTSAAGFLMERLWQNAYAAILASATLSVGGDFRRFQASTGLPEGSPAISLPSPFRFQERGVLNLWRTRHVPSEDPDYMDELARLVAHILDQGEPTLVLFNSRRHMQAIHQRLEGYPWHDAITVQGDASRHQQIADHKDKVAQGERAILFGLASFAEGLDLPGKLLTHVVITRLPFSVPDDPVDETFAEWLERRGGNAFYSISVPDACLKMVQACGRLMRSETDSGQISILDGRILTRAYGKRILDALPPYRRQIHDVTQLAEQA</sequence>
<dbReference type="PANTHER" id="PTHR11472:SF59">
    <property type="entry name" value="ATP-DEPENDENT DNA HELICASE DING"/>
    <property type="match status" value="1"/>
</dbReference>
<dbReference type="InterPro" id="IPR027417">
    <property type="entry name" value="P-loop_NTPase"/>
</dbReference>
<dbReference type="KEGG" id="tcd:AAIA72_04915"/>
<evidence type="ECO:0000256" key="5">
    <source>
        <dbReference type="ARBA" id="ARBA00023125"/>
    </source>
</evidence>
<dbReference type="AlphaFoldDB" id="A0AB39UY91"/>
<dbReference type="Gene3D" id="3.40.50.300">
    <property type="entry name" value="P-loop containing nucleotide triphosphate hydrolases"/>
    <property type="match status" value="2"/>
</dbReference>
<keyword evidence="6 8" id="KW-0347">Helicase</keyword>
<keyword evidence="2 6" id="KW-0547">Nucleotide-binding</keyword>
<dbReference type="InterPro" id="IPR014013">
    <property type="entry name" value="Helic_SF1/SF2_ATP-bd_DinG/Rad3"/>
</dbReference>
<comment type="function">
    <text evidence="6">DNA-dependent ATPase and 5'-3' DNA helicase. Unwinds D-loops, R-loops, forked DNA and G-quadruplex DNA.</text>
</comment>
<evidence type="ECO:0000256" key="1">
    <source>
        <dbReference type="ARBA" id="ARBA00022485"/>
    </source>
</evidence>
<dbReference type="GO" id="GO:0016818">
    <property type="term" value="F:hydrolase activity, acting on acid anhydrides, in phosphorus-containing anhydrides"/>
    <property type="evidence" value="ECO:0007669"/>
    <property type="project" value="InterPro"/>
</dbReference>
<reference evidence="8" key="1">
    <citation type="submission" date="2024-05" db="EMBL/GenBank/DDBJ databases">
        <title>Genome sequencing of novel strain.</title>
        <authorList>
            <person name="Ganbat D."/>
            <person name="Ganbat S."/>
            <person name="Lee S.-J."/>
        </authorList>
    </citation>
    <scope>NUCLEOTIDE SEQUENCE</scope>
    <source>
        <strain evidence="8">SMD15-11</strain>
    </source>
</reference>
<dbReference type="GO" id="GO:0043139">
    <property type="term" value="F:5'-3' DNA helicase activity"/>
    <property type="evidence" value="ECO:0007669"/>
    <property type="project" value="UniProtKB-UniRule"/>
</dbReference>
<keyword evidence="5 6" id="KW-0238">DNA-binding</keyword>
<dbReference type="Pfam" id="PF00270">
    <property type="entry name" value="DEAD"/>
    <property type="match status" value="1"/>
</dbReference>
<evidence type="ECO:0000256" key="6">
    <source>
        <dbReference type="HAMAP-Rule" id="MF_02205"/>
    </source>
</evidence>
<comment type="catalytic activity">
    <reaction evidence="6">
        <text>ATP + H2O = ADP + phosphate + H(+)</text>
        <dbReference type="Rhea" id="RHEA:13065"/>
        <dbReference type="ChEBI" id="CHEBI:15377"/>
        <dbReference type="ChEBI" id="CHEBI:15378"/>
        <dbReference type="ChEBI" id="CHEBI:30616"/>
        <dbReference type="ChEBI" id="CHEBI:43474"/>
        <dbReference type="ChEBI" id="CHEBI:456216"/>
        <dbReference type="EC" id="5.6.2.3"/>
    </reaction>
</comment>
<proteinExistence type="inferred from homology"/>
<evidence type="ECO:0000256" key="4">
    <source>
        <dbReference type="ARBA" id="ARBA00022840"/>
    </source>
</evidence>
<dbReference type="Pfam" id="PF13307">
    <property type="entry name" value="Helicase_C_2"/>
    <property type="match status" value="1"/>
</dbReference>
<evidence type="ECO:0000256" key="2">
    <source>
        <dbReference type="ARBA" id="ARBA00022741"/>
    </source>
</evidence>
<dbReference type="GO" id="GO:0006281">
    <property type="term" value="P:DNA repair"/>
    <property type="evidence" value="ECO:0007669"/>
    <property type="project" value="TreeGrafter"/>
</dbReference>
<dbReference type="GO" id="GO:0046872">
    <property type="term" value="F:metal ion binding"/>
    <property type="evidence" value="ECO:0007669"/>
    <property type="project" value="UniProtKB-KW"/>
</dbReference>
<dbReference type="EC" id="5.6.2.3" evidence="6"/>
<comment type="similarity">
    <text evidence="6">Belongs to the helicase family. DinG subfamily. Type 1 sub-subfamily.</text>
</comment>
<dbReference type="InterPro" id="IPR011545">
    <property type="entry name" value="DEAD/DEAH_box_helicase_dom"/>
</dbReference>
<feature type="domain" description="Helicase ATP-binding" evidence="7">
    <location>
        <begin position="15"/>
        <end position="312"/>
    </location>
</feature>
<comment type="cofactor">
    <cofactor evidence="6">
        <name>[4Fe-4S] cluster</name>
        <dbReference type="ChEBI" id="CHEBI:49883"/>
    </cofactor>
    <text evidence="6">Binds 1 [4Fe-4S] cluster.</text>
</comment>
<keyword evidence="3 6" id="KW-0378">Hydrolase</keyword>
<dbReference type="GO" id="GO:0051539">
    <property type="term" value="F:4 iron, 4 sulfur cluster binding"/>
    <property type="evidence" value="ECO:0007669"/>
    <property type="project" value="UniProtKB-UniRule"/>
</dbReference>
<dbReference type="NCBIfam" id="NF008729">
    <property type="entry name" value="PRK11747.1"/>
    <property type="match status" value="1"/>
</dbReference>
<keyword evidence="6" id="KW-0413">Isomerase</keyword>
<keyword evidence="4 6" id="KW-0067">ATP-binding</keyword>
<dbReference type="InterPro" id="IPR045028">
    <property type="entry name" value="DinG/Rad3-like"/>
</dbReference>
<evidence type="ECO:0000259" key="7">
    <source>
        <dbReference type="PROSITE" id="PS51193"/>
    </source>
</evidence>